<evidence type="ECO:0000256" key="1">
    <source>
        <dbReference type="SAM" id="MobiDB-lite"/>
    </source>
</evidence>
<gene>
    <name evidence="2" type="ORF">ECRASSUSDP1_LOCUS6465</name>
</gene>
<evidence type="ECO:0000313" key="2">
    <source>
        <dbReference type="EMBL" id="CAI2365115.1"/>
    </source>
</evidence>
<feature type="region of interest" description="Disordered" evidence="1">
    <location>
        <begin position="342"/>
        <end position="361"/>
    </location>
</feature>
<feature type="region of interest" description="Disordered" evidence="1">
    <location>
        <begin position="1"/>
        <end position="23"/>
    </location>
</feature>
<organism evidence="2 3">
    <name type="scientific">Euplotes crassus</name>
    <dbReference type="NCBI Taxonomy" id="5936"/>
    <lineage>
        <taxon>Eukaryota</taxon>
        <taxon>Sar</taxon>
        <taxon>Alveolata</taxon>
        <taxon>Ciliophora</taxon>
        <taxon>Intramacronucleata</taxon>
        <taxon>Spirotrichea</taxon>
        <taxon>Hypotrichia</taxon>
        <taxon>Euplotida</taxon>
        <taxon>Euplotidae</taxon>
        <taxon>Moneuplotes</taxon>
    </lineage>
</organism>
<feature type="compositionally biased region" description="Basic residues" evidence="1">
    <location>
        <begin position="380"/>
        <end position="402"/>
    </location>
</feature>
<reference evidence="2" key="1">
    <citation type="submission" date="2023-07" db="EMBL/GenBank/DDBJ databases">
        <authorList>
            <consortium name="AG Swart"/>
            <person name="Singh M."/>
            <person name="Singh A."/>
            <person name="Seah K."/>
            <person name="Emmerich C."/>
        </authorList>
    </citation>
    <scope>NUCLEOTIDE SEQUENCE</scope>
    <source>
        <strain evidence="2">DP1</strain>
    </source>
</reference>
<keyword evidence="3" id="KW-1185">Reference proteome</keyword>
<evidence type="ECO:0000313" key="3">
    <source>
        <dbReference type="Proteomes" id="UP001295684"/>
    </source>
</evidence>
<comment type="caution">
    <text evidence="2">The sequence shown here is derived from an EMBL/GenBank/DDBJ whole genome shotgun (WGS) entry which is preliminary data.</text>
</comment>
<name>A0AAD1XC59_EUPCR</name>
<proteinExistence type="predicted"/>
<dbReference type="AlphaFoldDB" id="A0AAD1XC59"/>
<feature type="compositionally biased region" description="Polar residues" evidence="1">
    <location>
        <begin position="404"/>
        <end position="419"/>
    </location>
</feature>
<protein>
    <submittedName>
        <fullName evidence="2">Uncharacterized protein</fullName>
    </submittedName>
</protein>
<dbReference type="Proteomes" id="UP001295684">
    <property type="component" value="Unassembled WGS sequence"/>
</dbReference>
<sequence length="419" mass="47816">MNPYRNRKGNNPQVPPGDGTKTRKVTVAPISRGTIPSSLVYQSQLPPVTQHYTEIKSNLALMTQKNSLQETDYSRESSLDPISLKLKSDLKYTTTVKFMPLKPKSMRIPRNPDPKMLAFLAKNSLETCPSNYPFSGPQSPCPESQSLSRRARIVRHKNVTVNHRLKQLHRLKKSMKQKTTNLKELFIRKINLESDCEVSQYDSFRRVYPQNKCKNPSLGTQNFDIQAIEQKNDNDRIFSFNFTKGSSPIFINNSPVLEDIAKQGRAKSKKKTRNQRQSLVPQKLKDCYLKTHARVQKNSNYGFVESQERCTLSTTLNQLVPESSARHHMFPKKLQKYLKNAQKNPNFTPAPNNPQNNTLNSFGALCVDMRGSMSNQTPRNRCKKSKSRYQKPKNSPSKHKISLKLNSPSSITSLASFKN</sequence>
<dbReference type="EMBL" id="CAMPGE010006268">
    <property type="protein sequence ID" value="CAI2365115.1"/>
    <property type="molecule type" value="Genomic_DNA"/>
</dbReference>
<accession>A0AAD1XC59</accession>
<feature type="region of interest" description="Disordered" evidence="1">
    <location>
        <begin position="370"/>
        <end position="419"/>
    </location>
</feature>